<keyword evidence="2" id="KW-1185">Reference proteome</keyword>
<dbReference type="OrthoDB" id="6435749at2759"/>
<gene>
    <name evidence="1" type="primary">AVEN_51781_1</name>
    <name evidence="1" type="ORF">TNCT_450931</name>
</gene>
<proteinExistence type="predicted"/>
<dbReference type="Proteomes" id="UP000887116">
    <property type="component" value="Unassembled WGS sequence"/>
</dbReference>
<dbReference type="EMBL" id="BMAO01034195">
    <property type="protein sequence ID" value="GFQ94639.1"/>
    <property type="molecule type" value="Genomic_DNA"/>
</dbReference>
<evidence type="ECO:0000313" key="1">
    <source>
        <dbReference type="EMBL" id="GFQ94639.1"/>
    </source>
</evidence>
<evidence type="ECO:0000313" key="2">
    <source>
        <dbReference type="Proteomes" id="UP000887116"/>
    </source>
</evidence>
<protein>
    <submittedName>
        <fullName evidence="1">Uncharacterized protein</fullName>
    </submittedName>
</protein>
<dbReference type="AlphaFoldDB" id="A0A8X6L323"/>
<sequence>MGANISTGFQELPEVYLRDLRRKTRRRYKSVLIDRQSKAYLEKKAAPDDGGVAVLNADTVAEYVISNPDFLDNLVEKHIAQDRVRAWIKESMEGKCT</sequence>
<reference evidence="1" key="1">
    <citation type="submission" date="2020-07" db="EMBL/GenBank/DDBJ databases">
        <title>Multicomponent nature underlies the extraordinary mechanical properties of spider dragline silk.</title>
        <authorList>
            <person name="Kono N."/>
            <person name="Nakamura H."/>
            <person name="Mori M."/>
            <person name="Yoshida Y."/>
            <person name="Ohtoshi R."/>
            <person name="Malay A.D."/>
            <person name="Moran D.A.P."/>
            <person name="Tomita M."/>
            <person name="Numata K."/>
            <person name="Arakawa K."/>
        </authorList>
    </citation>
    <scope>NUCLEOTIDE SEQUENCE</scope>
</reference>
<name>A0A8X6L323_TRICU</name>
<organism evidence="1 2">
    <name type="scientific">Trichonephila clavata</name>
    <name type="common">Joro spider</name>
    <name type="synonym">Nephila clavata</name>
    <dbReference type="NCBI Taxonomy" id="2740835"/>
    <lineage>
        <taxon>Eukaryota</taxon>
        <taxon>Metazoa</taxon>
        <taxon>Ecdysozoa</taxon>
        <taxon>Arthropoda</taxon>
        <taxon>Chelicerata</taxon>
        <taxon>Arachnida</taxon>
        <taxon>Araneae</taxon>
        <taxon>Araneomorphae</taxon>
        <taxon>Entelegynae</taxon>
        <taxon>Araneoidea</taxon>
        <taxon>Nephilidae</taxon>
        <taxon>Trichonephila</taxon>
    </lineage>
</organism>
<comment type="caution">
    <text evidence="1">The sequence shown here is derived from an EMBL/GenBank/DDBJ whole genome shotgun (WGS) entry which is preliminary data.</text>
</comment>
<accession>A0A8X6L323</accession>